<dbReference type="Pfam" id="PF13548">
    <property type="entry name" value="DUF4126"/>
    <property type="match status" value="1"/>
</dbReference>
<feature type="transmembrane region" description="Helical" evidence="1">
    <location>
        <begin position="21"/>
        <end position="38"/>
    </location>
</feature>
<comment type="caution">
    <text evidence="3">The sequence shown here is derived from an EMBL/GenBank/DDBJ whole genome shotgun (WGS) entry which is preliminary data.</text>
</comment>
<reference evidence="3 4" key="1">
    <citation type="submission" date="2013-03" db="EMBL/GenBank/DDBJ databases">
        <authorList>
            <person name="Le V."/>
        </authorList>
    </citation>
    <scope>NUCLEOTIDE SEQUENCE [LARGE SCALE GENOMIC DNA]</scope>
    <source>
        <strain evidence="3 4">BiD32</strain>
    </source>
</reference>
<evidence type="ECO:0000313" key="4">
    <source>
        <dbReference type="Proteomes" id="UP000013201"/>
    </source>
</evidence>
<dbReference type="EMBL" id="CAVK010000055">
    <property type="protein sequence ID" value="CCW16753.1"/>
    <property type="molecule type" value="Genomic_DNA"/>
</dbReference>
<reference evidence="4" key="2">
    <citation type="submission" date="2013-04" db="EMBL/GenBank/DDBJ databases">
        <title>Bisphenol A degrading Sphingobium sp. strain BiD32.</title>
        <authorList>
            <person name="Nielsen J.L."/>
            <person name="Zhou N.A."/>
            <person name="Kjeldal H."/>
        </authorList>
    </citation>
    <scope>NUCLEOTIDE SEQUENCE [LARGE SCALE GENOMIC DNA]</scope>
    <source>
        <strain evidence="4">BiD32</strain>
    </source>
</reference>
<accession>N1MMQ7</accession>
<evidence type="ECO:0000256" key="1">
    <source>
        <dbReference type="SAM" id="Phobius"/>
    </source>
</evidence>
<sequence>MSAVEIISIAASISLLAGWRLYLCIFAVGLGMRLGWIAMPGHLQSLDALASYWVLGIAGAGAIVEFFADKISWLDSAWDMVHTLVRPLGGALLALAIVDAGNPVWQIVILLLGGGATLLAHGAKVGTRALVNTSPEPVSNIVVSSGEDVVTGGALIATLASPMARASLQSRCWQARFSSWSGCAAC</sequence>
<gene>
    <name evidence="3" type="ORF">EBBID32_10910</name>
</gene>
<protein>
    <submittedName>
        <fullName evidence="3">Probable transmembrane protein</fullName>
    </submittedName>
</protein>
<evidence type="ECO:0000259" key="2">
    <source>
        <dbReference type="Pfam" id="PF13548"/>
    </source>
</evidence>
<evidence type="ECO:0000313" key="3">
    <source>
        <dbReference type="EMBL" id="CCW16753.1"/>
    </source>
</evidence>
<feature type="transmembrane region" description="Helical" evidence="1">
    <location>
        <begin position="50"/>
        <end position="68"/>
    </location>
</feature>
<keyword evidence="1" id="KW-1133">Transmembrane helix</keyword>
<feature type="domain" description="DUF4126" evidence="2">
    <location>
        <begin position="8"/>
        <end position="164"/>
    </location>
</feature>
<dbReference type="Proteomes" id="UP000013201">
    <property type="component" value="Unassembled WGS sequence"/>
</dbReference>
<keyword evidence="1" id="KW-0472">Membrane</keyword>
<dbReference type="RefSeq" id="WP_006952112.1">
    <property type="nucleotide sequence ID" value="NZ_CAVK010000055.1"/>
</dbReference>
<proteinExistence type="predicted"/>
<dbReference type="InterPro" id="IPR025196">
    <property type="entry name" value="DUF4126"/>
</dbReference>
<dbReference type="AlphaFoldDB" id="N1MMQ7"/>
<keyword evidence="4" id="KW-1185">Reference proteome</keyword>
<organism evidence="3 4">
    <name type="scientific">Sphingobium indicum BiD32</name>
    <dbReference type="NCBI Taxonomy" id="1301087"/>
    <lineage>
        <taxon>Bacteria</taxon>
        <taxon>Pseudomonadati</taxon>
        <taxon>Pseudomonadota</taxon>
        <taxon>Alphaproteobacteria</taxon>
        <taxon>Sphingomonadales</taxon>
        <taxon>Sphingomonadaceae</taxon>
        <taxon>Sphingobium</taxon>
    </lineage>
</organism>
<name>N1MMQ7_9SPHN</name>
<feature type="transmembrane region" description="Helical" evidence="1">
    <location>
        <begin position="104"/>
        <end position="123"/>
    </location>
</feature>
<keyword evidence="1 3" id="KW-0812">Transmembrane</keyword>